<keyword evidence="9 11" id="KW-0472">Membrane</keyword>
<evidence type="ECO:0000256" key="11">
    <source>
        <dbReference type="SAM" id="Phobius"/>
    </source>
</evidence>
<feature type="compositionally biased region" description="Pro residues" evidence="10">
    <location>
        <begin position="260"/>
        <end position="304"/>
    </location>
</feature>
<dbReference type="PANTHER" id="PTHR37468">
    <property type="entry name" value="SULFATE TRANSPORTER CYSZ"/>
    <property type="match status" value="1"/>
</dbReference>
<keyword evidence="6 11" id="KW-0812">Transmembrane</keyword>
<feature type="transmembrane region" description="Helical" evidence="11">
    <location>
        <begin position="207"/>
        <end position="229"/>
    </location>
</feature>
<evidence type="ECO:0000313" key="13">
    <source>
        <dbReference type="Proteomes" id="UP000175829"/>
    </source>
</evidence>
<evidence type="ECO:0000256" key="3">
    <source>
        <dbReference type="ARBA" id="ARBA00022475"/>
    </source>
</evidence>
<evidence type="ECO:0000256" key="6">
    <source>
        <dbReference type="ARBA" id="ARBA00022692"/>
    </source>
</evidence>
<dbReference type="GO" id="GO:0009675">
    <property type="term" value="F:high-affinity sulfate:proton symporter activity"/>
    <property type="evidence" value="ECO:0007669"/>
    <property type="project" value="TreeGrafter"/>
</dbReference>
<feature type="transmembrane region" description="Helical" evidence="11">
    <location>
        <begin position="70"/>
        <end position="100"/>
    </location>
</feature>
<comment type="caution">
    <text evidence="12">The sequence shown here is derived from an EMBL/GenBank/DDBJ whole genome shotgun (WGS) entry which is preliminary data.</text>
</comment>
<evidence type="ECO:0000256" key="4">
    <source>
        <dbReference type="ARBA" id="ARBA00022519"/>
    </source>
</evidence>
<keyword evidence="2" id="KW-0813">Transport</keyword>
<keyword evidence="5" id="KW-0028">Amino-acid biosynthesis</keyword>
<dbReference type="InterPro" id="IPR059112">
    <property type="entry name" value="CysZ/EI24"/>
</dbReference>
<evidence type="ECO:0000313" key="12">
    <source>
        <dbReference type="EMBL" id="OEU98339.1"/>
    </source>
</evidence>
<dbReference type="AlphaFoldDB" id="A0A1E7K355"/>
<evidence type="ECO:0000256" key="8">
    <source>
        <dbReference type="ARBA" id="ARBA00023032"/>
    </source>
</evidence>
<dbReference type="EMBL" id="LJGV01000022">
    <property type="protein sequence ID" value="OEU98339.1"/>
    <property type="molecule type" value="Genomic_DNA"/>
</dbReference>
<organism evidence="12 13">
    <name type="scientific">Streptomyces qinglanensis</name>
    <dbReference type="NCBI Taxonomy" id="943816"/>
    <lineage>
        <taxon>Bacteria</taxon>
        <taxon>Bacillati</taxon>
        <taxon>Actinomycetota</taxon>
        <taxon>Actinomycetes</taxon>
        <taxon>Kitasatosporales</taxon>
        <taxon>Streptomycetaceae</taxon>
        <taxon>Streptomyces</taxon>
    </lineage>
</organism>
<evidence type="ECO:0000256" key="10">
    <source>
        <dbReference type="SAM" id="MobiDB-lite"/>
    </source>
</evidence>
<dbReference type="Proteomes" id="UP000175829">
    <property type="component" value="Unassembled WGS sequence"/>
</dbReference>
<evidence type="ECO:0000256" key="9">
    <source>
        <dbReference type="ARBA" id="ARBA00023136"/>
    </source>
</evidence>
<evidence type="ECO:0000256" key="5">
    <source>
        <dbReference type="ARBA" id="ARBA00022605"/>
    </source>
</evidence>
<feature type="transmembrane region" description="Helical" evidence="11">
    <location>
        <begin position="24"/>
        <end position="50"/>
    </location>
</feature>
<keyword evidence="8" id="KW-0764">Sulfate transport</keyword>
<dbReference type="GO" id="GO:0000103">
    <property type="term" value="P:sulfate assimilation"/>
    <property type="evidence" value="ECO:0007669"/>
    <property type="project" value="TreeGrafter"/>
</dbReference>
<gene>
    <name evidence="12" type="ORF">AN217_11540</name>
</gene>
<feature type="transmembrane region" description="Helical" evidence="11">
    <location>
        <begin position="168"/>
        <end position="187"/>
    </location>
</feature>
<feature type="transmembrane region" description="Helical" evidence="11">
    <location>
        <begin position="141"/>
        <end position="162"/>
    </location>
</feature>
<evidence type="ECO:0000256" key="1">
    <source>
        <dbReference type="ARBA" id="ARBA00004141"/>
    </source>
</evidence>
<dbReference type="PANTHER" id="PTHR37468:SF1">
    <property type="entry name" value="SULFATE TRANSPORTER CYSZ"/>
    <property type="match status" value="1"/>
</dbReference>
<dbReference type="Pfam" id="PF07264">
    <property type="entry name" value="EI24"/>
    <property type="match status" value="1"/>
</dbReference>
<proteinExistence type="predicted"/>
<evidence type="ECO:0000256" key="2">
    <source>
        <dbReference type="ARBA" id="ARBA00022448"/>
    </source>
</evidence>
<protein>
    <recommendedName>
        <fullName evidence="14">CysZ protein</fullName>
    </recommendedName>
</protein>
<dbReference type="GO" id="GO:0019344">
    <property type="term" value="P:cysteine biosynthetic process"/>
    <property type="evidence" value="ECO:0007669"/>
    <property type="project" value="TreeGrafter"/>
</dbReference>
<comment type="subcellular location">
    <subcellularLocation>
        <location evidence="1">Membrane</location>
        <topology evidence="1">Multi-pass membrane protein</topology>
    </subcellularLocation>
</comment>
<keyword evidence="7 11" id="KW-1133">Transmembrane helix</keyword>
<dbReference type="InterPro" id="IPR050480">
    <property type="entry name" value="CysZ-like"/>
</dbReference>
<keyword evidence="3" id="KW-1003">Cell membrane</keyword>
<keyword evidence="4" id="KW-0997">Cell inner membrane</keyword>
<accession>A0A1E7K355</accession>
<dbReference type="GO" id="GO:0005886">
    <property type="term" value="C:plasma membrane"/>
    <property type="evidence" value="ECO:0007669"/>
    <property type="project" value="TreeGrafter"/>
</dbReference>
<dbReference type="RefSeq" id="WP_051019592.1">
    <property type="nucleotide sequence ID" value="NZ_LJGV01000022.1"/>
</dbReference>
<sequence length="327" mass="34081">MRDLGAGLRYLGRGQRWVLTHGRWFGFGLLPALITFVLYAAALVALGFYADDLAAWATPFADDWDATGRALTRGAFAVMLWCAVLMLAVVTFAAVTLLIGDPFYEKLSERVEESEGGLPGQVVDRPLWRELWTSLCDSAYVLFRTLLFTVPLFFLGFVPLLGQSVVPALGFCVAGFFLTLELASVGLQRRGVPVRERLAMLRRRKALALGFGVPLALAFLVPLLAVPLMPGAVAGATLLVRDLTGTRPGPGAPGAAPGAGGPPPQGPAGRPGPVPGAPGAPYGAPPVPPHGAPGTPPHGSPGAPPHGGQPAVPPPSGHRGGKPPRWA</sequence>
<dbReference type="PATRIC" id="fig|943816.4.peg.1724"/>
<name>A0A1E7K355_9ACTN</name>
<feature type="region of interest" description="Disordered" evidence="10">
    <location>
        <begin position="245"/>
        <end position="327"/>
    </location>
</feature>
<evidence type="ECO:0000256" key="7">
    <source>
        <dbReference type="ARBA" id="ARBA00022989"/>
    </source>
</evidence>
<reference evidence="12 13" key="1">
    <citation type="journal article" date="2016" name="Front. Microbiol.">
        <title>Comparative Genomics Analysis of Streptomyces Species Reveals Their Adaptation to the Marine Environment and Their Diversity at the Genomic Level.</title>
        <authorList>
            <person name="Tian X."/>
            <person name="Zhang Z."/>
            <person name="Yang T."/>
            <person name="Chen M."/>
            <person name="Li J."/>
            <person name="Chen F."/>
            <person name="Yang J."/>
            <person name="Li W."/>
            <person name="Zhang B."/>
            <person name="Zhang Z."/>
            <person name="Wu J."/>
            <person name="Zhang C."/>
            <person name="Long L."/>
            <person name="Xiao J."/>
        </authorList>
    </citation>
    <scope>NUCLEOTIDE SEQUENCE [LARGE SCALE GENOMIC DNA]</scope>
    <source>
        <strain evidence="12 13">SCSIO M10379</strain>
    </source>
</reference>
<evidence type="ECO:0008006" key="14">
    <source>
        <dbReference type="Google" id="ProtNLM"/>
    </source>
</evidence>